<dbReference type="EMBL" id="BPLQ01003322">
    <property type="protein sequence ID" value="GIX99655.1"/>
    <property type="molecule type" value="Genomic_DNA"/>
</dbReference>
<accession>A0AAV4PRT9</accession>
<comment type="caution">
    <text evidence="1">The sequence shown here is derived from an EMBL/GenBank/DDBJ whole genome shotgun (WGS) entry which is preliminary data.</text>
</comment>
<name>A0AAV4PRT9_9ARAC</name>
<protein>
    <submittedName>
        <fullName evidence="1">Uncharacterized protein</fullName>
    </submittedName>
</protein>
<dbReference type="AlphaFoldDB" id="A0AAV4PRT9"/>
<sequence length="128" mass="14311">MRNLISKHFLFLAPYPTIVFRAISNDFQPDTHEAVQMCPKFPKPEAHNEKDLSPINAIWVSGCRDNQGLTVFNQPHDNTQIFSSQYGLTPDKTESGLMESVPLLSNMQGILCRISANSTRTAFTLATV</sequence>
<gene>
    <name evidence="1" type="ORF">CDAR_487691</name>
</gene>
<evidence type="ECO:0000313" key="1">
    <source>
        <dbReference type="EMBL" id="GIX99655.1"/>
    </source>
</evidence>
<keyword evidence="2" id="KW-1185">Reference proteome</keyword>
<proteinExistence type="predicted"/>
<reference evidence="1 2" key="1">
    <citation type="submission" date="2021-06" db="EMBL/GenBank/DDBJ databases">
        <title>Caerostris darwini draft genome.</title>
        <authorList>
            <person name="Kono N."/>
            <person name="Arakawa K."/>
        </authorList>
    </citation>
    <scope>NUCLEOTIDE SEQUENCE [LARGE SCALE GENOMIC DNA]</scope>
</reference>
<evidence type="ECO:0000313" key="2">
    <source>
        <dbReference type="Proteomes" id="UP001054837"/>
    </source>
</evidence>
<dbReference type="Proteomes" id="UP001054837">
    <property type="component" value="Unassembled WGS sequence"/>
</dbReference>
<organism evidence="1 2">
    <name type="scientific">Caerostris darwini</name>
    <dbReference type="NCBI Taxonomy" id="1538125"/>
    <lineage>
        <taxon>Eukaryota</taxon>
        <taxon>Metazoa</taxon>
        <taxon>Ecdysozoa</taxon>
        <taxon>Arthropoda</taxon>
        <taxon>Chelicerata</taxon>
        <taxon>Arachnida</taxon>
        <taxon>Araneae</taxon>
        <taxon>Araneomorphae</taxon>
        <taxon>Entelegynae</taxon>
        <taxon>Araneoidea</taxon>
        <taxon>Araneidae</taxon>
        <taxon>Caerostris</taxon>
    </lineage>
</organism>